<dbReference type="eggNOG" id="KOG3928">
    <property type="taxonomic scope" value="Eukaryota"/>
</dbReference>
<accession>I0YXG7</accession>
<reference evidence="8 9" key="1">
    <citation type="journal article" date="2012" name="Genome Biol.">
        <title>The genome of the polar eukaryotic microalga coccomyxa subellipsoidea reveals traits of cold adaptation.</title>
        <authorList>
            <person name="Blanc G."/>
            <person name="Agarkova I."/>
            <person name="Grimwood J."/>
            <person name="Kuo A."/>
            <person name="Brueggeman A."/>
            <person name="Dunigan D."/>
            <person name="Gurnon J."/>
            <person name="Ladunga I."/>
            <person name="Lindquist E."/>
            <person name="Lucas S."/>
            <person name="Pangilinan J."/>
            <person name="Proschold T."/>
            <person name="Salamov A."/>
            <person name="Schmutz J."/>
            <person name="Weeks D."/>
            <person name="Yamada T."/>
            <person name="Claverie J.M."/>
            <person name="Grigoriev I."/>
            <person name="Van Etten J."/>
            <person name="Lomsadze A."/>
            <person name="Borodovsky M."/>
        </authorList>
    </citation>
    <scope>NUCLEOTIDE SEQUENCE [LARGE SCALE GENOMIC DNA]</scope>
    <source>
        <strain evidence="8 9">C-169</strain>
    </source>
</reference>
<proteinExistence type="inferred from homology"/>
<comment type="subcellular location">
    <subcellularLocation>
        <location evidence="1">Mitochondrion</location>
    </subcellularLocation>
</comment>
<dbReference type="Pfam" id="PF10236">
    <property type="entry name" value="DAP3"/>
    <property type="match status" value="1"/>
</dbReference>
<evidence type="ECO:0000256" key="3">
    <source>
        <dbReference type="ARBA" id="ARBA00022946"/>
    </source>
</evidence>
<dbReference type="InterPro" id="IPR019368">
    <property type="entry name" value="Ribosomal_mS29"/>
</dbReference>
<evidence type="ECO:0000313" key="8">
    <source>
        <dbReference type="EMBL" id="EIE23086.1"/>
    </source>
</evidence>
<gene>
    <name evidence="8" type="ORF">COCSUDRAFT_63463</name>
</gene>
<dbReference type="GO" id="GO:0003735">
    <property type="term" value="F:structural constituent of ribosome"/>
    <property type="evidence" value="ECO:0007669"/>
    <property type="project" value="TreeGrafter"/>
</dbReference>
<evidence type="ECO:0000256" key="6">
    <source>
        <dbReference type="ARBA" id="ARBA00023274"/>
    </source>
</evidence>
<comment type="caution">
    <text evidence="8">The sequence shown here is derived from an EMBL/GenBank/DDBJ whole genome shotgun (WGS) entry which is preliminary data.</text>
</comment>
<dbReference type="Proteomes" id="UP000007264">
    <property type="component" value="Unassembled WGS sequence"/>
</dbReference>
<dbReference type="GO" id="GO:0005763">
    <property type="term" value="C:mitochondrial small ribosomal subunit"/>
    <property type="evidence" value="ECO:0007669"/>
    <property type="project" value="TreeGrafter"/>
</dbReference>
<evidence type="ECO:0000256" key="4">
    <source>
        <dbReference type="ARBA" id="ARBA00022980"/>
    </source>
</evidence>
<evidence type="ECO:0000256" key="1">
    <source>
        <dbReference type="ARBA" id="ARBA00004173"/>
    </source>
</evidence>
<name>I0YXG7_COCSC</name>
<organism evidence="8 9">
    <name type="scientific">Coccomyxa subellipsoidea (strain C-169)</name>
    <name type="common">Green microalga</name>
    <dbReference type="NCBI Taxonomy" id="574566"/>
    <lineage>
        <taxon>Eukaryota</taxon>
        <taxon>Viridiplantae</taxon>
        <taxon>Chlorophyta</taxon>
        <taxon>core chlorophytes</taxon>
        <taxon>Trebouxiophyceae</taxon>
        <taxon>Trebouxiophyceae incertae sedis</taxon>
        <taxon>Coccomyxaceae</taxon>
        <taxon>Coccomyxa</taxon>
        <taxon>Coccomyxa subellipsoidea</taxon>
    </lineage>
</organism>
<dbReference type="AlphaFoldDB" id="I0YXG7"/>
<evidence type="ECO:0000256" key="2">
    <source>
        <dbReference type="ARBA" id="ARBA00009863"/>
    </source>
</evidence>
<evidence type="ECO:0000256" key="7">
    <source>
        <dbReference type="ARBA" id="ARBA00035140"/>
    </source>
</evidence>
<keyword evidence="6" id="KW-0687">Ribonucleoprotein</keyword>
<protein>
    <recommendedName>
        <fullName evidence="7">Small ribosomal subunit protein mS29</fullName>
    </recommendedName>
</protein>
<dbReference type="PANTHER" id="PTHR12810:SF0">
    <property type="entry name" value="SMALL RIBOSOMAL SUBUNIT PROTEIN MS29"/>
    <property type="match status" value="1"/>
</dbReference>
<dbReference type="EMBL" id="AGSI01000008">
    <property type="protein sequence ID" value="EIE23086.1"/>
    <property type="molecule type" value="Genomic_DNA"/>
</dbReference>
<dbReference type="PANTHER" id="PTHR12810">
    <property type="entry name" value="MITOCHONDRIAL 28S RIBOSOMAL PROTEIN S29"/>
    <property type="match status" value="1"/>
</dbReference>
<comment type="similarity">
    <text evidence="2">Belongs to the mitochondrion-specific ribosomal protein mS29 family.</text>
</comment>
<dbReference type="OrthoDB" id="274828at2759"/>
<dbReference type="STRING" id="574566.I0YXG7"/>
<keyword evidence="4" id="KW-0689">Ribosomal protein</keyword>
<keyword evidence="3" id="KW-0809">Transit peptide</keyword>
<dbReference type="RefSeq" id="XP_005647630.1">
    <property type="nucleotide sequence ID" value="XM_005647573.1"/>
</dbReference>
<dbReference type="KEGG" id="csl:COCSUDRAFT_63463"/>
<keyword evidence="5" id="KW-0496">Mitochondrion</keyword>
<sequence length="380" mass="41309">MASQPSTDGSESLLGAEAGGPLIQAEKDIASMSVEDLFTYFPLPPESLPEAFPEHSKAPNLSMLPKSGCSGLIDEYAASGQQFIMYRPIIHFIKQWLIEEQKVSHWMLDGMPSSGKSIAVAALVHWARLSGWVALYVPNAEVLTAGGTYAYNKDADAWDTPESAKYILHNLLAAHRDTLQAWSSRCLLEASVAGLRSVDGSCSIAELAEAGLEATGAAAPVTAVLDVIDALKAQSGVPVMLAVDRYNALYAPSDYGQSVGEHKRRMLGAGELRLAAGLRVLEHTAPLKGVCIGALARHDRISRRTPVPLQPWVSPTEVYRFSPEEWANLLAYYDAVGLCAQDHVELIKSFMLTQGNPKELRVMREALSFLPSTAMYKDRR</sequence>
<evidence type="ECO:0000313" key="9">
    <source>
        <dbReference type="Proteomes" id="UP000007264"/>
    </source>
</evidence>
<dbReference type="GeneID" id="17041074"/>
<evidence type="ECO:0000256" key="5">
    <source>
        <dbReference type="ARBA" id="ARBA00023128"/>
    </source>
</evidence>
<keyword evidence="9" id="KW-1185">Reference proteome</keyword>